<dbReference type="HOGENOM" id="CLU_1175963_0_0_1"/>
<gene>
    <name evidence="1" type="ORF">GLOINDRAFT_2994</name>
</gene>
<evidence type="ECO:0000313" key="1">
    <source>
        <dbReference type="EMBL" id="ESA12583.1"/>
    </source>
</evidence>
<accession>U9U1Y5</accession>
<name>U9U1Y5_RHIID</name>
<dbReference type="VEuPathDB" id="FungiDB:RhiirFUN_022905"/>
<sequence>MLPSCPKCGKDNFKSTQDRNTHLNRRIPCIPKITEVISYPETIPEPSEVGNNLPNNLKYGSTSSVEELKATIDGLASQMRAISWQLKNTSMDIKGVSDDITELSNQQEAAQNLEETMSQHTALFSKSSIHSIPLSTASSKTSQFTYDPTIADLEQTEEDKETAKLYTNQLLLMLRSCPLDDKEFTEGNNILQWLFANNIIRDEYLFRKFSVFLHSPKPVKLRISLEKSDEKD</sequence>
<organism evidence="1">
    <name type="scientific">Rhizophagus irregularis (strain DAOM 181602 / DAOM 197198 / MUCL 43194)</name>
    <name type="common">Arbuscular mycorrhizal fungus</name>
    <name type="synonym">Glomus intraradices</name>
    <dbReference type="NCBI Taxonomy" id="747089"/>
    <lineage>
        <taxon>Eukaryota</taxon>
        <taxon>Fungi</taxon>
        <taxon>Fungi incertae sedis</taxon>
        <taxon>Mucoromycota</taxon>
        <taxon>Glomeromycotina</taxon>
        <taxon>Glomeromycetes</taxon>
        <taxon>Glomerales</taxon>
        <taxon>Glomeraceae</taxon>
        <taxon>Rhizophagus</taxon>
    </lineage>
</organism>
<protein>
    <submittedName>
        <fullName evidence="1">Uncharacterized protein</fullName>
    </submittedName>
</protein>
<reference evidence="1" key="1">
    <citation type="submission" date="2013-07" db="EMBL/GenBank/DDBJ databases">
        <title>The genome of an arbuscular mycorrhizal fungus provides insights into the evolution of the oldest plant symbiosis.</title>
        <authorList>
            <consortium name="DOE Joint Genome Institute"/>
            <person name="Tisserant E."/>
            <person name="Malbreil M."/>
            <person name="Kuo A."/>
            <person name="Kohler A."/>
            <person name="Symeonidi A."/>
            <person name="Balestrini R."/>
            <person name="Charron P."/>
            <person name="Duensing N."/>
            <person name="Frei-dit-Frey N."/>
            <person name="Gianinazzi-Pearson V."/>
            <person name="Gilbert B."/>
            <person name="Handa Y."/>
            <person name="Hijri M."/>
            <person name="Kaul R."/>
            <person name="Kawaguchi M."/>
            <person name="Krajinski F."/>
            <person name="Lammers P."/>
            <person name="Lapierre D."/>
            <person name="Masclaux F.G."/>
            <person name="Murat C."/>
            <person name="Morin E."/>
            <person name="Ndikumana S."/>
            <person name="Pagni M."/>
            <person name="Petitpierre D."/>
            <person name="Requena N."/>
            <person name="Rosikiewicz P."/>
            <person name="Riley R."/>
            <person name="Saito K."/>
            <person name="San Clemente H."/>
            <person name="Shapiro H."/>
            <person name="van Tuinen D."/>
            <person name="Becard G."/>
            <person name="Bonfante P."/>
            <person name="Paszkowski U."/>
            <person name="Shachar-Hill Y."/>
            <person name="Young J.P."/>
            <person name="Sanders I.R."/>
            <person name="Henrissat B."/>
            <person name="Rensing S.A."/>
            <person name="Grigoriev I.V."/>
            <person name="Corradi N."/>
            <person name="Roux C."/>
            <person name="Martin F."/>
        </authorList>
    </citation>
    <scope>NUCLEOTIDE SEQUENCE</scope>
    <source>
        <strain evidence="1">DAOM 197198</strain>
    </source>
</reference>
<dbReference type="EMBL" id="KI284772">
    <property type="protein sequence ID" value="ESA12583.1"/>
    <property type="molecule type" value="Genomic_DNA"/>
</dbReference>
<proteinExistence type="predicted"/>
<dbReference type="AlphaFoldDB" id="U9U1Y5"/>